<dbReference type="PANTHER" id="PTHR11102:SF160">
    <property type="entry name" value="ERAD-ASSOCIATED E3 UBIQUITIN-PROTEIN LIGASE COMPONENT HRD3"/>
    <property type="match status" value="1"/>
</dbReference>
<dbReference type="SUPFAM" id="SSF81901">
    <property type="entry name" value="HCP-like"/>
    <property type="match status" value="1"/>
</dbReference>
<dbReference type="OrthoDB" id="8956578at2"/>
<gene>
    <name evidence="2" type="ORF">BJN34_11270</name>
</gene>
<dbReference type="PANTHER" id="PTHR11102">
    <property type="entry name" value="SEL-1-LIKE PROTEIN"/>
    <property type="match status" value="1"/>
</dbReference>
<organism evidence="2 3">
    <name type="scientific">Cupriavidus necator</name>
    <name type="common">Alcaligenes eutrophus</name>
    <name type="synonym">Ralstonia eutropha</name>
    <dbReference type="NCBI Taxonomy" id="106590"/>
    <lineage>
        <taxon>Bacteria</taxon>
        <taxon>Pseudomonadati</taxon>
        <taxon>Pseudomonadota</taxon>
        <taxon>Betaproteobacteria</taxon>
        <taxon>Burkholderiales</taxon>
        <taxon>Burkholderiaceae</taxon>
        <taxon>Cupriavidus</taxon>
    </lineage>
</organism>
<dbReference type="InterPro" id="IPR006597">
    <property type="entry name" value="Sel1-like"/>
</dbReference>
<reference evidence="3" key="1">
    <citation type="submission" date="2017-02" db="EMBL/GenBank/DDBJ databases">
        <title>Complete genome sequence of Cupriavidus necator strain NH9, a 3-chlorobenzoate degrader.</title>
        <authorList>
            <person name="Moriuchi R."/>
            <person name="Dohra H."/>
            <person name="Ogawa N."/>
        </authorList>
    </citation>
    <scope>NUCLEOTIDE SEQUENCE [LARGE SCALE GENOMIC DNA]</scope>
    <source>
        <strain evidence="3">NH9</strain>
    </source>
</reference>
<evidence type="ECO:0000313" key="2">
    <source>
        <dbReference type="EMBL" id="AQV94467.2"/>
    </source>
</evidence>
<dbReference type="SMART" id="SM00671">
    <property type="entry name" value="SEL1"/>
    <property type="match status" value="2"/>
</dbReference>
<accession>A0A1U9UPV1</accession>
<dbReference type="InterPro" id="IPR045653">
    <property type="entry name" value="DUF6396"/>
</dbReference>
<dbReference type="Pfam" id="PF19933">
    <property type="entry name" value="DUF6396"/>
    <property type="match status" value="1"/>
</dbReference>
<dbReference type="InterPro" id="IPR011990">
    <property type="entry name" value="TPR-like_helical_dom_sf"/>
</dbReference>
<dbReference type="AlphaFoldDB" id="A0A1U9UPV1"/>
<proteinExistence type="predicted"/>
<dbReference type="InterPro" id="IPR050767">
    <property type="entry name" value="Sel1_AlgK"/>
</dbReference>
<dbReference type="Gene3D" id="1.25.40.10">
    <property type="entry name" value="Tetratricopeptide repeat domain"/>
    <property type="match status" value="1"/>
</dbReference>
<dbReference type="KEGG" id="cuh:BJN34_11270"/>
<dbReference type="EMBL" id="CP017757">
    <property type="protein sequence ID" value="AQV94467.2"/>
    <property type="molecule type" value="Genomic_DNA"/>
</dbReference>
<name>A0A1U9UPV1_CUPNE</name>
<feature type="domain" description="DUF6396" evidence="1">
    <location>
        <begin position="207"/>
        <end position="314"/>
    </location>
</feature>
<protein>
    <submittedName>
        <fullName evidence="2">Sel1 repeat family protein</fullName>
    </submittedName>
</protein>
<evidence type="ECO:0000313" key="3">
    <source>
        <dbReference type="Proteomes" id="UP000189627"/>
    </source>
</evidence>
<evidence type="ECO:0000259" key="1">
    <source>
        <dbReference type="Pfam" id="PF19933"/>
    </source>
</evidence>
<dbReference type="Proteomes" id="UP000189627">
    <property type="component" value="Chromosome 1"/>
</dbReference>
<sequence length="411" mass="45112">MASLPDLSAVRANLAFSCTHEADHLPPLDPQADSLFRYGRYLEKKDGPKDFNEVARYYRIAAAHGHYKANHNLQMLVSEGSASSPDPEKESIVLAEQLIEAGVPSGYYDIGHYLLHGYGLKQDEDMARRFIRMSADLGNVDAQFYVANLLAPADMAPEIARQMRQCAADQGHGEAASALGVNLKNNSLYIEAVKAFQKGVAAGNTQSASFLEHGFNGPPQTDGLYYLALPNDPDRSRRYELIWQFLNSNDGRNPKVPDIDQIVPLPPAKLPPWDGTFQWQKEQDATVPPEKPSDELINRLSKAKNLDPATGLPLAALAKSAQANTPQADVASLPLGTRMDSGERCPQSGLWCVQEAVGKLPGARRSFAKGDILPPLTGYDPRLFAWMDDLLGVRQRSVAVTWELVAYSDRT</sequence>